<evidence type="ECO:0000256" key="3">
    <source>
        <dbReference type="RuleBase" id="RU361235"/>
    </source>
</evidence>
<accession>A0A6N7ZDA2</accession>
<gene>
    <name evidence="5" type="ORF">GKO32_37745</name>
</gene>
<feature type="non-terminal residue" evidence="5">
    <location>
        <position position="398"/>
    </location>
</feature>
<sequence>MTAPELVETALGTVRGEIDHDAKARVFRGIPYAAPPVGRLRWRPPHPPAPWRGIRPAVRFGPVAVQNPPPETSLFAFPGRTQSEDCLSLNVWTPLDAAPATRPVMVWFHLGAFQFGAGSAPLFDGRRWARDGIVLVTVNHRLSRTGFLVHPELVEEGGGSAGNYGLQDQVAALCWVRDNIAGFGGDPGCVTVCGISSGASSVALLMAAPAARGLFHRAVAESGGAFGPLATTTGVGDAWQDLGSAAASGHAWAVAAGAPRLVDLRRASAATLRAASLPPPGATTGIFDASRPVIDGTFLPETPHTAFGRGAQASVPLLVGSAADEDLSMFNHPRDLASYRRQAVADHGASSAEFLELYPAATDDQAVAAGLRSNGHRLFTWQNWRWAQLHRAAGHPVY</sequence>
<dbReference type="InterPro" id="IPR050309">
    <property type="entry name" value="Type-B_Carboxylest/Lipase"/>
</dbReference>
<evidence type="ECO:0000313" key="5">
    <source>
        <dbReference type="EMBL" id="MTD59685.1"/>
    </source>
</evidence>
<evidence type="ECO:0000256" key="1">
    <source>
        <dbReference type="ARBA" id="ARBA00005964"/>
    </source>
</evidence>
<dbReference type="InterPro" id="IPR002018">
    <property type="entry name" value="CarbesteraseB"/>
</dbReference>
<dbReference type="AlphaFoldDB" id="A0A6N7ZDA2"/>
<dbReference type="EC" id="3.1.1.-" evidence="3"/>
<reference evidence="5 6" key="1">
    <citation type="submission" date="2019-11" db="EMBL/GenBank/DDBJ databases">
        <title>Draft genome of Amycolatopsis RM579.</title>
        <authorList>
            <person name="Duangmal K."/>
            <person name="Mingma R."/>
        </authorList>
    </citation>
    <scope>NUCLEOTIDE SEQUENCE [LARGE SCALE GENOMIC DNA]</scope>
    <source>
        <strain evidence="5 6">RM579</strain>
    </source>
</reference>
<dbReference type="InterPro" id="IPR029058">
    <property type="entry name" value="AB_hydrolase_fold"/>
</dbReference>
<dbReference type="RefSeq" id="WP_154761702.1">
    <property type="nucleotide sequence ID" value="NZ_WMBA01000138.1"/>
</dbReference>
<feature type="domain" description="Carboxylesterase type B" evidence="4">
    <location>
        <begin position="5"/>
        <end position="331"/>
    </location>
</feature>
<proteinExistence type="inferred from homology"/>
<comment type="similarity">
    <text evidence="1 3">Belongs to the type-B carboxylesterase/lipase family.</text>
</comment>
<organism evidence="5 6">
    <name type="scientific">Amycolatopsis pithecellobii</name>
    <dbReference type="NCBI Taxonomy" id="664692"/>
    <lineage>
        <taxon>Bacteria</taxon>
        <taxon>Bacillati</taxon>
        <taxon>Actinomycetota</taxon>
        <taxon>Actinomycetes</taxon>
        <taxon>Pseudonocardiales</taxon>
        <taxon>Pseudonocardiaceae</taxon>
        <taxon>Amycolatopsis</taxon>
    </lineage>
</organism>
<dbReference type="SUPFAM" id="SSF53474">
    <property type="entry name" value="alpha/beta-Hydrolases"/>
    <property type="match status" value="1"/>
</dbReference>
<dbReference type="Proteomes" id="UP000440096">
    <property type="component" value="Unassembled WGS sequence"/>
</dbReference>
<evidence type="ECO:0000259" key="4">
    <source>
        <dbReference type="Pfam" id="PF00135"/>
    </source>
</evidence>
<dbReference type="InterPro" id="IPR019826">
    <property type="entry name" value="Carboxylesterase_B_AS"/>
</dbReference>
<dbReference type="PROSITE" id="PS00122">
    <property type="entry name" value="CARBOXYLESTERASE_B_1"/>
    <property type="match status" value="1"/>
</dbReference>
<dbReference type="Gene3D" id="3.40.50.1820">
    <property type="entry name" value="alpha/beta hydrolase"/>
    <property type="match status" value="1"/>
</dbReference>
<keyword evidence="2 3" id="KW-0378">Hydrolase</keyword>
<evidence type="ECO:0000313" key="6">
    <source>
        <dbReference type="Proteomes" id="UP000440096"/>
    </source>
</evidence>
<dbReference type="OrthoDB" id="4308422at2"/>
<evidence type="ECO:0000256" key="2">
    <source>
        <dbReference type="ARBA" id="ARBA00022801"/>
    </source>
</evidence>
<name>A0A6N7ZDA2_9PSEU</name>
<dbReference type="Pfam" id="PF00135">
    <property type="entry name" value="COesterase"/>
    <property type="match status" value="1"/>
</dbReference>
<dbReference type="EMBL" id="WMBA01000138">
    <property type="protein sequence ID" value="MTD59685.1"/>
    <property type="molecule type" value="Genomic_DNA"/>
</dbReference>
<comment type="caution">
    <text evidence="5">The sequence shown here is derived from an EMBL/GenBank/DDBJ whole genome shotgun (WGS) entry which is preliminary data.</text>
</comment>
<protein>
    <recommendedName>
        <fullName evidence="3">Carboxylic ester hydrolase</fullName>
        <ecNumber evidence="3">3.1.1.-</ecNumber>
    </recommendedName>
</protein>
<dbReference type="PANTHER" id="PTHR11559">
    <property type="entry name" value="CARBOXYLESTERASE"/>
    <property type="match status" value="1"/>
</dbReference>
<keyword evidence="6" id="KW-1185">Reference proteome</keyword>
<dbReference type="GO" id="GO:0016787">
    <property type="term" value="F:hydrolase activity"/>
    <property type="evidence" value="ECO:0007669"/>
    <property type="project" value="UniProtKB-KW"/>
</dbReference>